<evidence type="ECO:0000313" key="21">
    <source>
        <dbReference type="EMBL" id="ERE84301.1"/>
    </source>
</evidence>
<dbReference type="EMBL" id="KE668068">
    <property type="protein sequence ID" value="ERE84301.1"/>
    <property type="molecule type" value="Genomic_DNA"/>
</dbReference>
<dbReference type="GO" id="GO:0008445">
    <property type="term" value="F:D-aspartate oxidase activity"/>
    <property type="evidence" value="ECO:0007669"/>
    <property type="project" value="UniProtKB-EC"/>
</dbReference>
<evidence type="ECO:0000256" key="13">
    <source>
        <dbReference type="ARBA" id="ARBA00023140"/>
    </source>
</evidence>
<feature type="transmembrane region" description="Helical" evidence="19">
    <location>
        <begin position="268"/>
        <end position="288"/>
    </location>
</feature>
<feature type="transmembrane region" description="Helical" evidence="19">
    <location>
        <begin position="152"/>
        <end position="176"/>
    </location>
</feature>
<evidence type="ECO:0000259" key="20">
    <source>
        <dbReference type="PROSITE" id="PS50850"/>
    </source>
</evidence>
<comment type="catalytic activity">
    <reaction evidence="18">
        <text>D-glutamate + O2 + H2O = 2-oxoglutarate + H2O2 + NH4(+)</text>
        <dbReference type="Rhea" id="RHEA:10028"/>
        <dbReference type="ChEBI" id="CHEBI:15377"/>
        <dbReference type="ChEBI" id="CHEBI:15379"/>
        <dbReference type="ChEBI" id="CHEBI:16240"/>
        <dbReference type="ChEBI" id="CHEBI:16810"/>
        <dbReference type="ChEBI" id="CHEBI:28938"/>
        <dbReference type="ChEBI" id="CHEBI:29986"/>
    </reaction>
    <physiologicalReaction direction="left-to-right" evidence="18">
        <dbReference type="Rhea" id="RHEA:10029"/>
    </physiologicalReaction>
</comment>
<feature type="transmembrane region" description="Helical" evidence="19">
    <location>
        <begin position="242"/>
        <end position="262"/>
    </location>
</feature>
<feature type="transmembrane region" description="Helical" evidence="19">
    <location>
        <begin position="543"/>
        <end position="567"/>
    </location>
</feature>
<evidence type="ECO:0000256" key="12">
    <source>
        <dbReference type="ARBA" id="ARBA00023136"/>
    </source>
</evidence>
<dbReference type="PROSITE" id="PS00677">
    <property type="entry name" value="DAO"/>
    <property type="match status" value="1"/>
</dbReference>
<organism evidence="21 22">
    <name type="scientific">Cricetulus griseus</name>
    <name type="common">Chinese hamster</name>
    <name type="synonym">Cricetulus barabensis griseus</name>
    <dbReference type="NCBI Taxonomy" id="10029"/>
    <lineage>
        <taxon>Eukaryota</taxon>
        <taxon>Metazoa</taxon>
        <taxon>Chordata</taxon>
        <taxon>Craniata</taxon>
        <taxon>Vertebrata</taxon>
        <taxon>Euteleostomi</taxon>
        <taxon>Mammalia</taxon>
        <taxon>Eutheria</taxon>
        <taxon>Euarchontoglires</taxon>
        <taxon>Glires</taxon>
        <taxon>Rodentia</taxon>
        <taxon>Myomorpha</taxon>
        <taxon>Muroidea</taxon>
        <taxon>Cricetidae</taxon>
        <taxon>Cricetinae</taxon>
        <taxon>Cricetulus</taxon>
    </lineage>
</organism>
<feature type="transmembrane region" description="Helical" evidence="19">
    <location>
        <begin position="416"/>
        <end position="435"/>
    </location>
</feature>
<evidence type="ECO:0000256" key="7">
    <source>
        <dbReference type="ARBA" id="ARBA00022630"/>
    </source>
</evidence>
<dbReference type="Pfam" id="PF01266">
    <property type="entry name" value="DAO"/>
    <property type="match status" value="1"/>
</dbReference>
<feature type="transmembrane region" description="Helical" evidence="19">
    <location>
        <begin position="441"/>
        <end position="464"/>
    </location>
</feature>
<dbReference type="InterPro" id="IPR036259">
    <property type="entry name" value="MFS_trans_sf"/>
</dbReference>
<dbReference type="GO" id="GO:0005829">
    <property type="term" value="C:cytosol"/>
    <property type="evidence" value="ECO:0007669"/>
    <property type="project" value="UniProtKB-SubCell"/>
</dbReference>
<gene>
    <name evidence="21" type="ORF">H671_2g6071</name>
</gene>
<dbReference type="Gene3D" id="1.20.1250.20">
    <property type="entry name" value="MFS general substrate transporter like domains"/>
    <property type="match status" value="1"/>
</dbReference>
<dbReference type="Gene3D" id="3.40.50.720">
    <property type="entry name" value="NAD(P)-binding Rossmann-like Domain"/>
    <property type="match status" value="1"/>
</dbReference>
<dbReference type="InterPro" id="IPR005828">
    <property type="entry name" value="MFS_sugar_transport-like"/>
</dbReference>
<evidence type="ECO:0000256" key="15">
    <source>
        <dbReference type="ARBA" id="ARBA00044541"/>
    </source>
</evidence>
<dbReference type="GO" id="GO:0022857">
    <property type="term" value="F:transmembrane transporter activity"/>
    <property type="evidence" value="ECO:0007669"/>
    <property type="project" value="InterPro"/>
</dbReference>
<dbReference type="Proteomes" id="UP000030759">
    <property type="component" value="Unassembled WGS sequence"/>
</dbReference>
<evidence type="ECO:0000256" key="2">
    <source>
        <dbReference type="ARBA" id="ARBA00004141"/>
    </source>
</evidence>
<evidence type="ECO:0000256" key="1">
    <source>
        <dbReference type="ARBA" id="ARBA00001974"/>
    </source>
</evidence>
<dbReference type="GO" id="GO:0006533">
    <property type="term" value="P:L-aspartate catabolic process"/>
    <property type="evidence" value="ECO:0007669"/>
    <property type="project" value="TreeGrafter"/>
</dbReference>
<keyword evidence="8 19" id="KW-0812">Transmembrane</keyword>
<comment type="cofactor">
    <cofactor evidence="1">
        <name>FAD</name>
        <dbReference type="ChEBI" id="CHEBI:57692"/>
    </cofactor>
</comment>
<accession>A0A061IIU1</accession>
<evidence type="ECO:0000256" key="9">
    <source>
        <dbReference type="ARBA" id="ARBA00022827"/>
    </source>
</evidence>
<dbReference type="InterPro" id="IPR006181">
    <property type="entry name" value="D-amino_acid_oxidase_CS"/>
</dbReference>
<keyword evidence="13" id="KW-0576">Peroxisome</keyword>
<dbReference type="EC" id="1.4.3.1" evidence="14"/>
<dbReference type="SUPFAM" id="SSF103473">
    <property type="entry name" value="MFS general substrate transporter"/>
    <property type="match status" value="1"/>
</dbReference>
<keyword evidence="9" id="KW-0274">FAD</keyword>
<feature type="transmembrane region" description="Helical" evidence="19">
    <location>
        <begin position="183"/>
        <end position="203"/>
    </location>
</feature>
<evidence type="ECO:0000256" key="17">
    <source>
        <dbReference type="ARBA" id="ARBA00047522"/>
    </source>
</evidence>
<feature type="transmembrane region" description="Helical" evidence="19">
    <location>
        <begin position="209"/>
        <end position="230"/>
    </location>
</feature>
<dbReference type="GO" id="GO:0019478">
    <property type="term" value="P:D-amino acid catabolic process"/>
    <property type="evidence" value="ECO:0007669"/>
    <property type="project" value="TreeGrafter"/>
</dbReference>
<keyword evidence="6" id="KW-0963">Cytoplasm</keyword>
<feature type="transmembrane region" description="Helical" evidence="19">
    <location>
        <begin position="388"/>
        <end position="409"/>
    </location>
</feature>
<dbReference type="PANTHER" id="PTHR11530:SF11">
    <property type="entry name" value="D-ASPARTATE OXIDASE"/>
    <property type="match status" value="1"/>
</dbReference>
<dbReference type="InterPro" id="IPR023209">
    <property type="entry name" value="DAO"/>
</dbReference>
<evidence type="ECO:0000256" key="8">
    <source>
        <dbReference type="ARBA" id="ARBA00022692"/>
    </source>
</evidence>
<dbReference type="GO" id="GO:0071949">
    <property type="term" value="F:FAD binding"/>
    <property type="evidence" value="ECO:0007669"/>
    <property type="project" value="InterPro"/>
</dbReference>
<evidence type="ECO:0000256" key="19">
    <source>
        <dbReference type="SAM" id="Phobius"/>
    </source>
</evidence>
<name>A0A061IIU1_CRIGR</name>
<evidence type="ECO:0000256" key="5">
    <source>
        <dbReference type="ARBA" id="ARBA00006730"/>
    </source>
</evidence>
<evidence type="ECO:0000256" key="18">
    <source>
        <dbReference type="ARBA" id="ARBA00049882"/>
    </source>
</evidence>
<protein>
    <recommendedName>
        <fullName evidence="15">D-aspartate oxidase</fullName>
        <ecNumber evidence="14">1.4.3.1</ecNumber>
    </recommendedName>
</protein>
<comment type="similarity">
    <text evidence="5">Belongs to the DAMOX/DASOX family.</text>
</comment>
<evidence type="ECO:0000256" key="6">
    <source>
        <dbReference type="ARBA" id="ARBA00022490"/>
    </source>
</evidence>
<comment type="subcellular location">
    <subcellularLocation>
        <location evidence="4">Cytoplasm</location>
        <location evidence="4">Cytosol</location>
    </subcellularLocation>
    <subcellularLocation>
        <location evidence="2">Membrane</location>
        <topology evidence="2">Multi-pass membrane protein</topology>
    </subcellularLocation>
    <subcellularLocation>
        <location evidence="3">Peroxisome matrix</location>
    </subcellularLocation>
</comment>
<feature type="domain" description="Major facilitator superfamily (MFS) profile" evidence="20">
    <location>
        <begin position="106"/>
        <end position="529"/>
    </location>
</feature>
<dbReference type="Gene3D" id="3.30.9.10">
    <property type="entry name" value="D-Amino Acid Oxidase, subunit A, domain 2"/>
    <property type="match status" value="1"/>
</dbReference>
<keyword evidence="12 19" id="KW-0472">Membrane</keyword>
<dbReference type="PANTHER" id="PTHR11530">
    <property type="entry name" value="D-AMINO ACID OXIDASE"/>
    <property type="match status" value="1"/>
</dbReference>
<reference evidence="22" key="1">
    <citation type="journal article" date="2013" name="Nat. Biotechnol.">
        <title>Chinese hamster genome sequenced from sorted chromosomes.</title>
        <authorList>
            <person name="Brinkrolf K."/>
            <person name="Rupp O."/>
            <person name="Laux H."/>
            <person name="Kollin F."/>
            <person name="Ernst W."/>
            <person name="Linke B."/>
            <person name="Kofler R."/>
            <person name="Romand S."/>
            <person name="Hesse F."/>
            <person name="Budach W.E."/>
            <person name="Galosy S."/>
            <person name="Muller D."/>
            <person name="Noll T."/>
            <person name="Wienberg J."/>
            <person name="Jostock T."/>
            <person name="Leonard M."/>
            <person name="Grillari J."/>
            <person name="Tauch A."/>
            <person name="Goesmann A."/>
            <person name="Helk B."/>
            <person name="Mott J.E."/>
            <person name="Puhler A."/>
            <person name="Borth N."/>
        </authorList>
    </citation>
    <scope>NUCLEOTIDE SEQUENCE [LARGE SCALE GENOMIC DNA]</scope>
    <source>
        <strain evidence="22">17A/GY</strain>
    </source>
</reference>
<dbReference type="SUPFAM" id="SSF51971">
    <property type="entry name" value="Nucleotide-binding domain"/>
    <property type="match status" value="1"/>
</dbReference>
<evidence type="ECO:0000256" key="4">
    <source>
        <dbReference type="ARBA" id="ARBA00004514"/>
    </source>
</evidence>
<evidence type="ECO:0000256" key="3">
    <source>
        <dbReference type="ARBA" id="ARBA00004253"/>
    </source>
</evidence>
<proteinExistence type="inferred from homology"/>
<dbReference type="InterPro" id="IPR020846">
    <property type="entry name" value="MFS_dom"/>
</dbReference>
<keyword evidence="11" id="KW-0560">Oxidoreductase</keyword>
<sequence length="888" mass="100483">MESCNVELIFDHVGHFGKFQIVLYLICAYQSISCGIHYLSSVFLSVIPEHACKPPGRVRKAIFHNLSAWKLEDILALRSPDEKDHIIVELQDGKVWELTRCSRTWRENMSDLGYIYSGYEFNTPCPDGYVYDQSKWRSSVVRRLNLVCEHKWYAKVIQPFYVFGMLLGAIVFGYISDSFGRRVALWCTGIGVFLFGIASIFIFDYFSFMVIRFFLAMAASGYFVVIIVYVMEFIGQKSRTWASMHLHTFFAIGVLLVALVSYLAKSWWLYQLILCTLTVPFILCCWMFPETPLWLLSEGRYKEAQGIVDTMAMWNESSSCDLVKLLSLDVSGSRAKNRKGARKLSLADLFYYPDVAKRTLTIWLVWITINLGYYTFSIEAIRKREHEYLYLFILGASEIPAYFFMCILMQRVGRRNTIVSCLLLSSIICAIYIAIPWSLNTLKIVTVLVVKIVLGSAFAFIYIYTAEMYPTTIRCWALGSSNMVSRVASILIPFSGHLTKFWIILPQILFGILAILSGLLSLSLPETRNKPLASTLETTQRRVWVQAMDTVHIAVVGAGVIGLSTAMCISQLVPRSSITVISDKFTPDTTSNVAAGMLIPHKYPDTPVPTLKQWFTETFQHLSEIAKSAEAVDAGVHLVSGWQVFRSVPHEEVPFWADVVLGFRKMTEAELKRFPQHIFGQAFTTLKCETSAYLPWLEKRIKEGGGLLLTRRIEDLWELQPSFDIVVNCSGLGSRQLVGDSTISPVRGQVLRVQAPWVKHFIRDGSGLTYVYPGTSYVTLGGTRQEGDWNLSPDAELSREIFSRCCALEPSLHRAYSIEEKVGLRPSRPDVRLQKELLVQGGQRLLVVHNYGHGSGGISVHWGSALEATRLVMEWIHTLRTPAPMSKM</sequence>
<dbReference type="AlphaFoldDB" id="A0A061IIU1"/>
<evidence type="ECO:0000256" key="16">
    <source>
        <dbReference type="ARBA" id="ARBA00046214"/>
    </source>
</evidence>
<comment type="catalytic activity">
    <reaction evidence="17">
        <text>D-aspartate + O2 + H2O = oxaloacetate + H2O2 + NH4(+)</text>
        <dbReference type="Rhea" id="RHEA:12512"/>
        <dbReference type="ChEBI" id="CHEBI:15377"/>
        <dbReference type="ChEBI" id="CHEBI:15379"/>
        <dbReference type="ChEBI" id="CHEBI:16240"/>
        <dbReference type="ChEBI" id="CHEBI:16452"/>
        <dbReference type="ChEBI" id="CHEBI:28938"/>
        <dbReference type="ChEBI" id="CHEBI:29990"/>
        <dbReference type="EC" id="1.4.3.1"/>
    </reaction>
    <physiologicalReaction direction="left-to-right" evidence="17">
        <dbReference type="Rhea" id="RHEA:12513"/>
    </physiologicalReaction>
</comment>
<dbReference type="PROSITE" id="PS50850">
    <property type="entry name" value="MFS"/>
    <property type="match status" value="1"/>
</dbReference>
<evidence type="ECO:0000256" key="14">
    <source>
        <dbReference type="ARBA" id="ARBA00044520"/>
    </source>
</evidence>
<dbReference type="GO" id="GO:0005782">
    <property type="term" value="C:peroxisomal matrix"/>
    <property type="evidence" value="ECO:0007669"/>
    <property type="project" value="UniProtKB-SubCell"/>
</dbReference>
<dbReference type="GO" id="GO:0016020">
    <property type="term" value="C:membrane"/>
    <property type="evidence" value="ECO:0007669"/>
    <property type="project" value="UniProtKB-SubCell"/>
</dbReference>
<feature type="transmembrane region" description="Helical" evidence="19">
    <location>
        <begin position="360"/>
        <end position="376"/>
    </location>
</feature>
<keyword evidence="10 19" id="KW-1133">Transmembrane helix</keyword>
<evidence type="ECO:0000256" key="10">
    <source>
        <dbReference type="ARBA" id="ARBA00022989"/>
    </source>
</evidence>
<dbReference type="SUPFAM" id="SSF54373">
    <property type="entry name" value="FAD-linked reductases, C-terminal domain"/>
    <property type="match status" value="1"/>
</dbReference>
<dbReference type="FunFam" id="3.40.50.720:FF:000551">
    <property type="entry name" value="D-aspartate oxidase"/>
    <property type="match status" value="1"/>
</dbReference>
<evidence type="ECO:0000256" key="11">
    <source>
        <dbReference type="ARBA" id="ARBA00023002"/>
    </source>
</evidence>
<feature type="transmembrane region" description="Helical" evidence="19">
    <location>
        <begin position="501"/>
        <end position="522"/>
    </location>
</feature>
<evidence type="ECO:0000313" key="22">
    <source>
        <dbReference type="Proteomes" id="UP000030759"/>
    </source>
</evidence>
<comment type="function">
    <text evidence="16">Selectively catalyzes the oxidative deamination of acidic amino acids. Suppresses the level of D-aspartate in the brain, an amino acid that can act as an agonist for glutamate receptors. Protects the organism from the toxicity of D-amino acids. May also function in the intestine.</text>
</comment>
<dbReference type="InterPro" id="IPR006076">
    <property type="entry name" value="FAD-dep_OxRdtase"/>
</dbReference>
<dbReference type="Pfam" id="PF00083">
    <property type="entry name" value="Sugar_tr"/>
    <property type="match status" value="1"/>
</dbReference>
<keyword evidence="7" id="KW-0285">Flavoprotein</keyword>